<comment type="caution">
    <text evidence="2">The sequence shown here is derived from an EMBL/GenBank/DDBJ whole genome shotgun (WGS) entry which is preliminary data.</text>
</comment>
<accession>A0A366XYV9</accession>
<name>A0A366XYV9_9BACI</name>
<keyword evidence="3" id="KW-1185">Reference proteome</keyword>
<dbReference type="Proteomes" id="UP000253314">
    <property type="component" value="Unassembled WGS sequence"/>
</dbReference>
<keyword evidence="1" id="KW-0472">Membrane</keyword>
<evidence type="ECO:0000313" key="3">
    <source>
        <dbReference type="Proteomes" id="UP000253314"/>
    </source>
</evidence>
<evidence type="ECO:0000313" key="2">
    <source>
        <dbReference type="EMBL" id="RBW71590.1"/>
    </source>
</evidence>
<evidence type="ECO:0000256" key="1">
    <source>
        <dbReference type="SAM" id="Phobius"/>
    </source>
</evidence>
<evidence type="ECO:0008006" key="4">
    <source>
        <dbReference type="Google" id="ProtNLM"/>
    </source>
</evidence>
<sequence length="196" mass="22905">MYVDINLLPSKKKRLIKPSLLYSLLLLVFSCTLFWLYIDYQQTSHSLEKILKDTQVIELKNEELLAELANETESEKELLQENIHWIESIKISTFFLLNHLVSLLPERGFFVDYQYSDDGKITIAVMFDTIRESSQYLYELTESLYISDAKFLTITAQPLSEQDSTSDGDNILPRYQANYELTINESALREVKKQEK</sequence>
<dbReference type="AlphaFoldDB" id="A0A366XYV9"/>
<keyword evidence="1" id="KW-0812">Transmembrane</keyword>
<organism evidence="2 3">
    <name type="scientific">Bacillus taeanensis</name>
    <dbReference type="NCBI Taxonomy" id="273032"/>
    <lineage>
        <taxon>Bacteria</taxon>
        <taxon>Bacillati</taxon>
        <taxon>Bacillota</taxon>
        <taxon>Bacilli</taxon>
        <taxon>Bacillales</taxon>
        <taxon>Bacillaceae</taxon>
        <taxon>Bacillus</taxon>
    </lineage>
</organism>
<dbReference type="EMBL" id="QOCW01000001">
    <property type="protein sequence ID" value="RBW71590.1"/>
    <property type="molecule type" value="Genomic_DNA"/>
</dbReference>
<protein>
    <recommendedName>
        <fullName evidence="4">Fimbrial assembly protein</fullName>
    </recommendedName>
</protein>
<gene>
    <name evidence="2" type="ORF">DS031_02250</name>
</gene>
<dbReference type="RefSeq" id="WP_113804292.1">
    <property type="nucleotide sequence ID" value="NZ_QOCW01000001.1"/>
</dbReference>
<keyword evidence="1" id="KW-1133">Transmembrane helix</keyword>
<proteinExistence type="predicted"/>
<reference evidence="2 3" key="1">
    <citation type="submission" date="2018-07" db="EMBL/GenBank/DDBJ databases">
        <title>Lottiidibacillus patelloidae gen. nov., sp. nov., isolated from the intestinal tract of a marine limpet and the reclassification of B. taeanensis BH030017T, B. algicola KMM 3737T and B. hwajinpoensis SW-72T as genus Lottiidibacillus.</title>
        <authorList>
            <person name="Liu R."/>
            <person name="Huang Z."/>
        </authorList>
    </citation>
    <scope>NUCLEOTIDE SEQUENCE [LARGE SCALE GENOMIC DNA]</scope>
    <source>
        <strain evidence="2 3">BH030017</strain>
    </source>
</reference>
<dbReference type="OrthoDB" id="2971140at2"/>
<feature type="transmembrane region" description="Helical" evidence="1">
    <location>
        <begin position="20"/>
        <end position="38"/>
    </location>
</feature>